<dbReference type="EMBL" id="CP050253">
    <property type="protein sequence ID" value="QIQ22030.1"/>
    <property type="molecule type" value="Genomic_DNA"/>
</dbReference>
<name>A0A6G9IEL7_9GAMM</name>
<organism evidence="7 8">
    <name type="scientific">Zophobihabitans entericus</name>
    <dbReference type="NCBI Taxonomy" id="1635327"/>
    <lineage>
        <taxon>Bacteria</taxon>
        <taxon>Pseudomonadati</taxon>
        <taxon>Pseudomonadota</taxon>
        <taxon>Gammaproteobacteria</taxon>
        <taxon>Orbales</taxon>
        <taxon>Orbaceae</taxon>
        <taxon>Zophobihabitans</taxon>
    </lineage>
</organism>
<dbReference type="Proteomes" id="UP000501168">
    <property type="component" value="Chromosome"/>
</dbReference>
<keyword evidence="8" id="KW-1185">Reference proteome</keyword>
<dbReference type="PANTHER" id="PTHR30086">
    <property type="entry name" value="ARGININE EXPORTER PROTEIN ARGO"/>
    <property type="match status" value="1"/>
</dbReference>
<evidence type="ECO:0000256" key="6">
    <source>
        <dbReference type="SAM" id="Phobius"/>
    </source>
</evidence>
<evidence type="ECO:0000256" key="5">
    <source>
        <dbReference type="ARBA" id="ARBA00023136"/>
    </source>
</evidence>
<dbReference type="InterPro" id="IPR001123">
    <property type="entry name" value="LeuE-type"/>
</dbReference>
<feature type="transmembrane region" description="Helical" evidence="6">
    <location>
        <begin position="67"/>
        <end position="88"/>
    </location>
</feature>
<dbReference type="RefSeq" id="WP_166917327.1">
    <property type="nucleotide sequence ID" value="NZ_CP050253.1"/>
</dbReference>
<dbReference type="GO" id="GO:0005886">
    <property type="term" value="C:plasma membrane"/>
    <property type="evidence" value="ECO:0007669"/>
    <property type="project" value="UniProtKB-SubCell"/>
</dbReference>
<evidence type="ECO:0000256" key="4">
    <source>
        <dbReference type="ARBA" id="ARBA00022989"/>
    </source>
</evidence>
<dbReference type="FunCoup" id="A0A6G9IEL7">
    <property type="interactions" value="95"/>
</dbReference>
<evidence type="ECO:0000256" key="3">
    <source>
        <dbReference type="ARBA" id="ARBA00022692"/>
    </source>
</evidence>
<protein>
    <submittedName>
        <fullName evidence="7">Amino acid transporter</fullName>
    </submittedName>
</protein>
<feature type="transmembrane region" description="Helical" evidence="6">
    <location>
        <begin position="185"/>
        <end position="206"/>
    </location>
</feature>
<evidence type="ECO:0000313" key="8">
    <source>
        <dbReference type="Proteomes" id="UP000501168"/>
    </source>
</evidence>
<gene>
    <name evidence="7" type="ORF">IPMB12_10240</name>
</gene>
<dbReference type="GO" id="GO:0015171">
    <property type="term" value="F:amino acid transmembrane transporter activity"/>
    <property type="evidence" value="ECO:0007669"/>
    <property type="project" value="TreeGrafter"/>
</dbReference>
<feature type="transmembrane region" description="Helical" evidence="6">
    <location>
        <begin position="6"/>
        <end position="25"/>
    </location>
</feature>
<dbReference type="InParanoid" id="A0A6G9IEL7"/>
<feature type="transmembrane region" description="Helical" evidence="6">
    <location>
        <begin position="109"/>
        <end position="129"/>
    </location>
</feature>
<feature type="transmembrane region" description="Helical" evidence="6">
    <location>
        <begin position="149"/>
        <end position="173"/>
    </location>
</feature>
<evidence type="ECO:0000256" key="2">
    <source>
        <dbReference type="ARBA" id="ARBA00022475"/>
    </source>
</evidence>
<keyword evidence="4 6" id="KW-1133">Transmembrane helix</keyword>
<sequence length="209" mass="22762">MFEDILRGAIISGSLIIAIGAQNLFVLKQGLMRNHIFWVSLICFLCDAILISIGVLGVGGIISQSTIATIVLACGGAIFLLWYGFNAFKSAYKGNSFIDLSDKDLRNKTPLAKIILATLAITLLNPHVYLDTVVIIGGIAGTLSFEQKASFLIGAASASCIWFFGLGYGARLLTPMFRSKRMWQILDIFVGCVMFFIAYGLIRYAISIM</sequence>
<evidence type="ECO:0000313" key="7">
    <source>
        <dbReference type="EMBL" id="QIQ22030.1"/>
    </source>
</evidence>
<dbReference type="Pfam" id="PF01810">
    <property type="entry name" value="LysE"/>
    <property type="match status" value="1"/>
</dbReference>
<keyword evidence="3 6" id="KW-0812">Transmembrane</keyword>
<keyword evidence="2" id="KW-1003">Cell membrane</keyword>
<feature type="transmembrane region" description="Helical" evidence="6">
    <location>
        <begin position="37"/>
        <end position="61"/>
    </location>
</feature>
<comment type="subcellular location">
    <subcellularLocation>
        <location evidence="1">Cell membrane</location>
        <topology evidence="1">Multi-pass membrane protein</topology>
    </subcellularLocation>
</comment>
<keyword evidence="5 6" id="KW-0472">Membrane</keyword>
<dbReference type="KEGG" id="orb:IPMB12_10240"/>
<proteinExistence type="predicted"/>
<reference evidence="7 8" key="1">
    <citation type="submission" date="2020-03" db="EMBL/GenBank/DDBJ databases">
        <title>Complete genome sequence of Orbus sp. IPMB12 (BCRC 80908).</title>
        <authorList>
            <person name="Lo W.-S."/>
            <person name="Chang T.-H."/>
            <person name="Kuo C.-H."/>
        </authorList>
    </citation>
    <scope>NUCLEOTIDE SEQUENCE [LARGE SCALE GENOMIC DNA]</scope>
    <source>
        <strain evidence="7 8">IPMB12</strain>
    </source>
</reference>
<dbReference type="PANTHER" id="PTHR30086:SF20">
    <property type="entry name" value="ARGININE EXPORTER PROTEIN ARGO-RELATED"/>
    <property type="match status" value="1"/>
</dbReference>
<dbReference type="AlphaFoldDB" id="A0A6G9IEL7"/>
<accession>A0A6G9IEL7</accession>
<evidence type="ECO:0000256" key="1">
    <source>
        <dbReference type="ARBA" id="ARBA00004651"/>
    </source>
</evidence>